<feature type="compositionally biased region" description="Acidic residues" evidence="3">
    <location>
        <begin position="303"/>
        <end position="320"/>
    </location>
</feature>
<reference evidence="6" key="1">
    <citation type="submission" date="2020-11" db="EMBL/GenBank/DDBJ databases">
        <authorList>
            <person name="Tran Van P."/>
        </authorList>
    </citation>
    <scope>NUCLEOTIDE SEQUENCE</scope>
</reference>
<dbReference type="Pfam" id="PF06991">
    <property type="entry name" value="MFAP1"/>
    <property type="match status" value="1"/>
</dbReference>
<feature type="region of interest" description="Disordered" evidence="3">
    <location>
        <begin position="40"/>
        <end position="99"/>
    </location>
</feature>
<dbReference type="InterPro" id="IPR054722">
    <property type="entry name" value="PolX-like_BBD"/>
</dbReference>
<evidence type="ECO:0000313" key="6">
    <source>
        <dbReference type="EMBL" id="CAD7572970.1"/>
    </source>
</evidence>
<accession>A0A7R9P824</accession>
<feature type="compositionally biased region" description="Basic and acidic residues" evidence="3">
    <location>
        <begin position="293"/>
        <end position="302"/>
    </location>
</feature>
<feature type="domain" description="Micro-fibrillar-associated protein 1 C-terminal" evidence="4">
    <location>
        <begin position="317"/>
        <end position="533"/>
    </location>
</feature>
<evidence type="ECO:0000259" key="4">
    <source>
        <dbReference type="Pfam" id="PF06991"/>
    </source>
</evidence>
<feature type="domain" description="Retrovirus-related Pol polyprotein from transposon TNT 1-94-like beta-barrel" evidence="5">
    <location>
        <begin position="123"/>
        <end position="168"/>
    </location>
</feature>
<feature type="region of interest" description="Disordered" evidence="3">
    <location>
        <begin position="176"/>
        <end position="212"/>
    </location>
</feature>
<feature type="coiled-coil region" evidence="2">
    <location>
        <begin position="336"/>
        <end position="368"/>
    </location>
</feature>
<dbReference type="PANTHER" id="PTHR15327">
    <property type="entry name" value="MICROFIBRIL-ASSOCIATED PROTEIN"/>
    <property type="match status" value="1"/>
</dbReference>
<dbReference type="Pfam" id="PF22936">
    <property type="entry name" value="Pol_BBD"/>
    <property type="match status" value="1"/>
</dbReference>
<name>A0A7R9P824_TIMCA</name>
<evidence type="ECO:0000256" key="3">
    <source>
        <dbReference type="SAM" id="MobiDB-lite"/>
    </source>
</evidence>
<feature type="region of interest" description="Disordered" evidence="3">
    <location>
        <begin position="293"/>
        <end position="323"/>
    </location>
</feature>
<sequence>MSMMNMNPTTGISIQSTAGAVPVKNDKGELSMQKVKVHRYVSGKRPDYAPMSSSEEESDEEDFIEQKRRYHIGRPMSPSEPMDQDVADGDLEVDDPRLRRLKTRRVEERKDDSEEEGRLERHSHMTWHRDYFDKFEEVGDGFSVRLGENHKLFVKGKGDVMIRKLLNGQWHIHAPEIIDTGASDEEQEQRRGKAETSEEEEEEDELSDEEIERRRQSIRQKLLNKKDEPCAVRGTSVSPRFSDGCTSLVCLVVGRAWNVCFTSVLGLMFVVGVPCVERLFHLGSRVDEVEVLDKEDENRSAEESDTETSEYEEYSDSEEETGPRLKPVFVRKKDRVTVMEREREAVKQKQAELEAKKMAEERRKYTIKVKFIFCSQMVEDEIRKETTVKEGDEPSLNDVNTDDENDEVEYEAWKLRELKRIKRDREEREQVERERLETERLRNMTEEERRQELRNNPRQVTNKAMKGKYKFLQKYYHRGAFFMDRDDDMYKRDFSAATLEDHFDKTILPKVMQVKNFGRSGRTKYTHLVDQDTTQFDSPWISETAQNLKFHNNQAAGMKQVFDKPTVNKNRNK</sequence>
<evidence type="ECO:0000256" key="1">
    <source>
        <dbReference type="ARBA" id="ARBA00008155"/>
    </source>
</evidence>
<organism evidence="6">
    <name type="scientific">Timema californicum</name>
    <name type="common">California timema</name>
    <name type="synonym">Walking stick</name>
    <dbReference type="NCBI Taxonomy" id="61474"/>
    <lineage>
        <taxon>Eukaryota</taxon>
        <taxon>Metazoa</taxon>
        <taxon>Ecdysozoa</taxon>
        <taxon>Arthropoda</taxon>
        <taxon>Hexapoda</taxon>
        <taxon>Insecta</taxon>
        <taxon>Pterygota</taxon>
        <taxon>Neoptera</taxon>
        <taxon>Polyneoptera</taxon>
        <taxon>Phasmatodea</taxon>
        <taxon>Timematodea</taxon>
        <taxon>Timematoidea</taxon>
        <taxon>Timematidae</taxon>
        <taxon>Timema</taxon>
    </lineage>
</organism>
<evidence type="ECO:0000259" key="5">
    <source>
        <dbReference type="Pfam" id="PF22936"/>
    </source>
</evidence>
<protein>
    <submittedName>
        <fullName evidence="6">(California timema) hypothetical protein</fullName>
    </submittedName>
</protein>
<proteinExistence type="inferred from homology"/>
<dbReference type="InterPro" id="IPR009730">
    <property type="entry name" value="MFAP1_C"/>
</dbReference>
<gene>
    <name evidence="6" type="ORF">TCMB3V08_LOCUS5614</name>
</gene>
<comment type="similarity">
    <text evidence="1">Belongs to the MFAP1 family.</text>
</comment>
<dbReference type="InterPro" id="IPR033194">
    <property type="entry name" value="MFAP1"/>
</dbReference>
<evidence type="ECO:0000256" key="2">
    <source>
        <dbReference type="SAM" id="Coils"/>
    </source>
</evidence>
<dbReference type="AlphaFoldDB" id="A0A7R9P824"/>
<feature type="compositionally biased region" description="Acidic residues" evidence="3">
    <location>
        <begin position="82"/>
        <end position="93"/>
    </location>
</feature>
<dbReference type="EMBL" id="OE181323">
    <property type="protein sequence ID" value="CAD7572970.1"/>
    <property type="molecule type" value="Genomic_DNA"/>
</dbReference>
<feature type="compositionally biased region" description="Acidic residues" evidence="3">
    <location>
        <begin position="54"/>
        <end position="63"/>
    </location>
</feature>
<keyword evidence="2" id="KW-0175">Coiled coil</keyword>
<feature type="coiled-coil region" evidence="2">
    <location>
        <begin position="414"/>
        <end position="456"/>
    </location>
</feature>
<feature type="compositionally biased region" description="Acidic residues" evidence="3">
    <location>
        <begin position="197"/>
        <end position="210"/>
    </location>
</feature>
<feature type="region of interest" description="Disordered" evidence="3">
    <location>
        <begin position="385"/>
        <end position="404"/>
    </location>
</feature>